<keyword evidence="5" id="KW-1185">Reference proteome</keyword>
<feature type="region of interest" description="Disordered" evidence="2">
    <location>
        <begin position="69"/>
        <end position="99"/>
    </location>
</feature>
<dbReference type="Gene3D" id="4.10.60.10">
    <property type="entry name" value="Zinc finger, CCHC-type"/>
    <property type="match status" value="2"/>
</dbReference>
<keyword evidence="1" id="KW-0862">Zinc</keyword>
<dbReference type="PROSITE" id="PS50158">
    <property type="entry name" value="ZF_CCHC"/>
    <property type="match status" value="3"/>
</dbReference>
<keyword evidence="1" id="KW-0479">Metal-binding</keyword>
<dbReference type="SUPFAM" id="SSF57756">
    <property type="entry name" value="Retrovirus zinc finger-like domains"/>
    <property type="match status" value="2"/>
</dbReference>
<keyword evidence="1" id="KW-0863">Zinc-finger</keyword>
<reference evidence="4" key="2">
    <citation type="submission" date="2025-09" db="UniProtKB">
        <authorList>
            <consortium name="Ensembl"/>
        </authorList>
    </citation>
    <scope>IDENTIFICATION</scope>
</reference>
<dbReference type="InterPro" id="IPR036875">
    <property type="entry name" value="Znf_CCHC_sf"/>
</dbReference>
<evidence type="ECO:0000256" key="2">
    <source>
        <dbReference type="SAM" id="MobiDB-lite"/>
    </source>
</evidence>
<reference evidence="4" key="1">
    <citation type="submission" date="2025-08" db="UniProtKB">
        <authorList>
            <consortium name="Ensembl"/>
        </authorList>
    </citation>
    <scope>IDENTIFICATION</scope>
</reference>
<dbReference type="GO" id="GO:0008270">
    <property type="term" value="F:zinc ion binding"/>
    <property type="evidence" value="ECO:0007669"/>
    <property type="project" value="UniProtKB-KW"/>
</dbReference>
<feature type="region of interest" description="Disordered" evidence="2">
    <location>
        <begin position="21"/>
        <end position="48"/>
    </location>
</feature>
<evidence type="ECO:0000313" key="5">
    <source>
        <dbReference type="Proteomes" id="UP000472274"/>
    </source>
</evidence>
<feature type="region of interest" description="Disordered" evidence="2">
    <location>
        <begin position="153"/>
        <end position="196"/>
    </location>
</feature>
<dbReference type="Ensembl" id="ENSTMTT00000005646.1">
    <property type="protein sequence ID" value="ENSTMTP00000005463.1"/>
    <property type="gene ID" value="ENSTMTG00000004063.1"/>
</dbReference>
<feature type="domain" description="CCHC-type" evidence="3">
    <location>
        <begin position="56"/>
        <end position="70"/>
    </location>
</feature>
<name>A0A674IBH4_9SAUR</name>
<sequence>MSRPVAKACYACGQAGHLKRDCPDGAGGRGPHPARRRSPIPQVGHGGREPRRLWACWACGRRGHLERECPGPRNKAQGNPGRVGPAKDKRMTRPGAARRRDACWGCREPGHIRRHCPLRRTEESAEEVLVAGGSGGARAIGGGCSGVDTRSCLKGPETAAEDKADHRPAEGAPGRIELIPQTTSRRCRRGESDPLQ</sequence>
<dbReference type="AlphaFoldDB" id="A0A674IBH4"/>
<feature type="domain" description="CCHC-type" evidence="3">
    <location>
        <begin position="103"/>
        <end position="117"/>
    </location>
</feature>
<protein>
    <recommendedName>
        <fullName evidence="3">CCHC-type domain-containing protein</fullName>
    </recommendedName>
</protein>
<evidence type="ECO:0000256" key="1">
    <source>
        <dbReference type="PROSITE-ProRule" id="PRU00047"/>
    </source>
</evidence>
<dbReference type="GO" id="GO:0003676">
    <property type="term" value="F:nucleic acid binding"/>
    <property type="evidence" value="ECO:0007669"/>
    <property type="project" value="InterPro"/>
</dbReference>
<proteinExistence type="predicted"/>
<dbReference type="InParanoid" id="A0A674IBH4"/>
<dbReference type="Proteomes" id="UP000472274">
    <property type="component" value="Unplaced"/>
</dbReference>
<evidence type="ECO:0000313" key="4">
    <source>
        <dbReference type="Ensembl" id="ENSTMTP00000005463.1"/>
    </source>
</evidence>
<dbReference type="InterPro" id="IPR001878">
    <property type="entry name" value="Znf_CCHC"/>
</dbReference>
<dbReference type="SMART" id="SM00343">
    <property type="entry name" value="ZnF_C2HC"/>
    <property type="match status" value="3"/>
</dbReference>
<accession>A0A674IBH4</accession>
<feature type="compositionally biased region" description="Basic and acidic residues" evidence="2">
    <location>
        <begin position="160"/>
        <end position="169"/>
    </location>
</feature>
<evidence type="ECO:0000259" key="3">
    <source>
        <dbReference type="PROSITE" id="PS50158"/>
    </source>
</evidence>
<dbReference type="GeneTree" id="ENSGT00950000185044"/>
<organism evidence="4 5">
    <name type="scientific">Terrapene triunguis</name>
    <name type="common">Three-toed box turtle</name>
    <dbReference type="NCBI Taxonomy" id="2587831"/>
    <lineage>
        <taxon>Eukaryota</taxon>
        <taxon>Metazoa</taxon>
        <taxon>Chordata</taxon>
        <taxon>Craniata</taxon>
        <taxon>Vertebrata</taxon>
        <taxon>Euteleostomi</taxon>
        <taxon>Archelosauria</taxon>
        <taxon>Testudinata</taxon>
        <taxon>Testudines</taxon>
        <taxon>Cryptodira</taxon>
        <taxon>Durocryptodira</taxon>
        <taxon>Testudinoidea</taxon>
        <taxon>Emydidae</taxon>
        <taxon>Terrapene</taxon>
    </lineage>
</organism>
<dbReference type="Pfam" id="PF00098">
    <property type="entry name" value="zf-CCHC"/>
    <property type="match status" value="2"/>
</dbReference>
<feature type="domain" description="CCHC-type" evidence="3">
    <location>
        <begin position="9"/>
        <end position="24"/>
    </location>
</feature>